<evidence type="ECO:0000313" key="2">
    <source>
        <dbReference type="Proteomes" id="UP000001849"/>
    </source>
</evidence>
<gene>
    <name evidence="1" type="primary">8</name>
    <name evidence="1" type="ORF">MYRNA_8</name>
</gene>
<protein>
    <submittedName>
        <fullName evidence="1">Uncharacterized protein</fullName>
    </submittedName>
</protein>
<dbReference type="KEGG" id="vg:6920668"/>
<organism evidence="1 2">
    <name type="scientific">Mycobacterium phage Myrna</name>
    <dbReference type="NCBI Taxonomy" id="546805"/>
    <lineage>
        <taxon>Viruses</taxon>
        <taxon>Duplodnaviria</taxon>
        <taxon>Heunggongvirae</taxon>
        <taxon>Uroviricota</taxon>
        <taxon>Caudoviricetes</taxon>
        <taxon>Ceeclamvirinae</taxon>
        <taxon>Myrnavirus</taxon>
        <taxon>Myrnavirus myrna</taxon>
    </lineage>
</organism>
<evidence type="ECO:0000313" key="1">
    <source>
        <dbReference type="EMBL" id="ACH62016.1"/>
    </source>
</evidence>
<dbReference type="Proteomes" id="UP000001849">
    <property type="component" value="Segment"/>
</dbReference>
<dbReference type="GeneID" id="6920668"/>
<proteinExistence type="predicted"/>
<dbReference type="RefSeq" id="YP_002224926.1">
    <property type="nucleotide sequence ID" value="NC_011273.1"/>
</dbReference>
<name>B5LJ19_9CAUD</name>
<keyword evidence="2" id="KW-1185">Reference proteome</keyword>
<accession>B5LJ19</accession>
<sequence>MNSAGHYINRQGNLVTVRKNPEGQVIEVKVEGVFKSNRSAQAQMRAAKISAGM</sequence>
<dbReference type="EMBL" id="EU826466">
    <property type="protein sequence ID" value="ACH62016.1"/>
    <property type="molecule type" value="Genomic_DNA"/>
</dbReference>
<reference evidence="1 2" key="1">
    <citation type="submission" date="2008-06" db="EMBL/GenBank/DDBJ databases">
        <authorList>
            <person name="Smith A.L."/>
            <person name="Paladin E.C."/>
            <person name="Jacobs-Sera D."/>
            <person name="Hendirx R.W."/>
            <person name="Hatfull G.F."/>
        </authorList>
    </citation>
    <scope>NUCLEOTIDE SEQUENCE [LARGE SCALE GENOMIC DNA]</scope>
</reference>